<comment type="caution">
    <text evidence="2">The sequence shown here is derived from an EMBL/GenBank/DDBJ whole genome shotgun (WGS) entry which is preliminary data.</text>
</comment>
<dbReference type="AlphaFoldDB" id="A0A7X4HB15"/>
<evidence type="ECO:0000313" key="2">
    <source>
        <dbReference type="EMBL" id="MYN07538.1"/>
    </source>
</evidence>
<dbReference type="Gene3D" id="2.60.200.60">
    <property type="match status" value="1"/>
</dbReference>
<sequence length="189" mass="19002">MARAVICKGDPTSHGGKVLEGNENATCLGKPIALKGHKTYCPLCKGQFPIAEGLGHHSFGGIGTVVEGMKTACGATLIATQHVMTVDDGGGGSGGGGAVTGDSPSQAAPGAQNSPAAKVAGQPGAAYAGTFRAIDEHTGEPIAGLPYRIDLPDGTSLRGVTGADGRTEPVQHHDPATVTLHWETLEDKS</sequence>
<accession>A0A7X4HB15</accession>
<dbReference type="EMBL" id="WWCU01000007">
    <property type="protein sequence ID" value="MYN07538.1"/>
    <property type="molecule type" value="Genomic_DNA"/>
</dbReference>
<dbReference type="InterPro" id="IPR008727">
    <property type="entry name" value="PAAR_motif"/>
</dbReference>
<feature type="region of interest" description="Disordered" evidence="1">
    <location>
        <begin position="88"/>
        <end position="119"/>
    </location>
</feature>
<evidence type="ECO:0000256" key="1">
    <source>
        <dbReference type="SAM" id="MobiDB-lite"/>
    </source>
</evidence>
<dbReference type="CDD" id="cd14744">
    <property type="entry name" value="PAAR_CT_2"/>
    <property type="match status" value="1"/>
</dbReference>
<evidence type="ECO:0000313" key="3">
    <source>
        <dbReference type="Proteomes" id="UP000450676"/>
    </source>
</evidence>
<protein>
    <submittedName>
        <fullName evidence="2">PAAR domain-containing protein</fullName>
    </submittedName>
</protein>
<reference evidence="2 3" key="1">
    <citation type="submission" date="2019-12" db="EMBL/GenBank/DDBJ databases">
        <title>Novel species isolated from a subtropical stream in China.</title>
        <authorList>
            <person name="Lu H."/>
        </authorList>
    </citation>
    <scope>NUCLEOTIDE SEQUENCE [LARGE SCALE GENOMIC DNA]</scope>
    <source>
        <strain evidence="2 3">FT127W</strain>
    </source>
</reference>
<organism evidence="2 3">
    <name type="scientific">Pseudoduganella aquatica</name>
    <dbReference type="NCBI Taxonomy" id="2660641"/>
    <lineage>
        <taxon>Bacteria</taxon>
        <taxon>Pseudomonadati</taxon>
        <taxon>Pseudomonadota</taxon>
        <taxon>Betaproteobacteria</taxon>
        <taxon>Burkholderiales</taxon>
        <taxon>Oxalobacteraceae</taxon>
        <taxon>Telluria group</taxon>
        <taxon>Pseudoduganella</taxon>
    </lineage>
</organism>
<dbReference type="RefSeq" id="WP_161071886.1">
    <property type="nucleotide sequence ID" value="NZ_CP086370.1"/>
</dbReference>
<keyword evidence="3" id="KW-1185">Reference proteome</keyword>
<dbReference type="Pfam" id="PF05488">
    <property type="entry name" value="PAAR_motif"/>
    <property type="match status" value="1"/>
</dbReference>
<feature type="compositionally biased region" description="Gly residues" evidence="1">
    <location>
        <begin position="88"/>
        <end position="99"/>
    </location>
</feature>
<gene>
    <name evidence="2" type="ORF">GTP77_09300</name>
</gene>
<name>A0A7X4HB15_9BURK</name>
<proteinExistence type="predicted"/>
<dbReference type="Proteomes" id="UP000450676">
    <property type="component" value="Unassembled WGS sequence"/>
</dbReference>